<dbReference type="Gene3D" id="2.60.120.10">
    <property type="entry name" value="Jelly Rolls"/>
    <property type="match status" value="1"/>
</dbReference>
<dbReference type="EMBL" id="CP002816">
    <property type="protein sequence ID" value="AEH93272.1"/>
    <property type="molecule type" value="Genomic_DNA"/>
</dbReference>
<accession>A0A0E0UXW0</accession>
<name>A0A0E0UXW0_LISMM</name>
<evidence type="ECO:0000313" key="4">
    <source>
        <dbReference type="Proteomes" id="UP000000486"/>
    </source>
</evidence>
<dbReference type="InterPro" id="IPR018490">
    <property type="entry name" value="cNMP-bd_dom_sf"/>
</dbReference>
<evidence type="ECO:0000256" key="1">
    <source>
        <dbReference type="ARBA" id="ARBA00023159"/>
    </source>
</evidence>
<dbReference type="HOGENOM" id="CLU_1238933_0_0_9"/>
<dbReference type="Proteomes" id="UP000000486">
    <property type="component" value="Chromosome"/>
</dbReference>
<dbReference type="InterPro" id="IPR014710">
    <property type="entry name" value="RmlC-like_jellyroll"/>
</dbReference>
<dbReference type="AlphaFoldDB" id="A0A0E0UXW0"/>
<protein>
    <submittedName>
        <fullName evidence="3">Putative cyclic nucleotide-binding proteins (Crp-like)</fullName>
    </submittedName>
</protein>
<organism evidence="3 4">
    <name type="scientific">Listeria monocytogenes serotype 4a (strain M7)</name>
    <dbReference type="NCBI Taxonomy" id="1030009"/>
    <lineage>
        <taxon>Bacteria</taxon>
        <taxon>Bacillati</taxon>
        <taxon>Bacillota</taxon>
        <taxon>Bacilli</taxon>
        <taxon>Bacillales</taxon>
        <taxon>Listeriaceae</taxon>
        <taxon>Listeria</taxon>
    </lineage>
</organism>
<dbReference type="KEGG" id="lmq:LMM7_2267"/>
<proteinExistence type="predicted"/>
<dbReference type="SUPFAM" id="SSF46785">
    <property type="entry name" value="Winged helix' DNA-binding domain"/>
    <property type="match status" value="1"/>
</dbReference>
<sequence>MHSDEEIFKETTPKALLQLLKKDYYFHDYCYQEIIPRGKEIKMNNSKGFKIYLVESGYFSYCLQNEYGDSGIISFVGGEIAINLVPIIKEEPEESVLRSLTEVHCWVLDPDFVERVLDESGEKAKYLLSNLLYTRKVYFKASKRNFMKKERRIRACLKEIGLYMGRVTKDKEFILPDEINNSILAQYANTTREYTNIIVLKLRKEGILDDSHKPWVIKKIDTL</sequence>
<evidence type="ECO:0000259" key="2">
    <source>
        <dbReference type="PROSITE" id="PS50042"/>
    </source>
</evidence>
<reference evidence="3 4" key="1">
    <citation type="journal article" date="2011" name="J. Bacteriol.">
        <title>Genome sequence of the nonpathogenic Listeria monocytogenes serovar 4a strain M7.</title>
        <authorList>
            <person name="Chen J."/>
            <person name="Xia Y."/>
            <person name="Cheng C."/>
            <person name="Fang C."/>
            <person name="Shan Y."/>
            <person name="Jin G."/>
            <person name="Fang W."/>
        </authorList>
    </citation>
    <scope>NUCLEOTIDE SEQUENCE [LARGE SCALE GENOMIC DNA]</scope>
    <source>
        <strain evidence="3 4">M7</strain>
    </source>
</reference>
<dbReference type="InterPro" id="IPR000595">
    <property type="entry name" value="cNMP-bd_dom"/>
</dbReference>
<dbReference type="PROSITE" id="PS50042">
    <property type="entry name" value="CNMP_BINDING_3"/>
    <property type="match status" value="1"/>
</dbReference>
<keyword evidence="1" id="KW-0010">Activator</keyword>
<gene>
    <name evidence="3" type="ordered locus">LMM7_2267</name>
</gene>
<feature type="domain" description="Cyclic nucleotide-binding" evidence="2">
    <location>
        <begin position="7"/>
        <end position="134"/>
    </location>
</feature>
<dbReference type="InterPro" id="IPR036390">
    <property type="entry name" value="WH_DNA-bd_sf"/>
</dbReference>
<dbReference type="SUPFAM" id="SSF51206">
    <property type="entry name" value="cAMP-binding domain-like"/>
    <property type="match status" value="1"/>
</dbReference>
<dbReference type="PATRIC" id="fig|1030009.3.peg.2253"/>
<evidence type="ECO:0000313" key="3">
    <source>
        <dbReference type="EMBL" id="AEH93272.1"/>
    </source>
</evidence>
<dbReference type="RefSeq" id="WP_003737236.1">
    <property type="nucleotide sequence ID" value="NC_017537.1"/>
</dbReference>